<accession>A0A1M5UT21</accession>
<dbReference type="AlphaFoldDB" id="A0A1M5UT21"/>
<keyword evidence="1" id="KW-0812">Transmembrane</keyword>
<proteinExistence type="predicted"/>
<evidence type="ECO:0000256" key="1">
    <source>
        <dbReference type="SAM" id="Phobius"/>
    </source>
</evidence>
<feature type="transmembrane region" description="Helical" evidence="1">
    <location>
        <begin position="21"/>
        <end position="39"/>
    </location>
</feature>
<dbReference type="EMBL" id="FQWQ01000003">
    <property type="protein sequence ID" value="SHH66085.1"/>
    <property type="molecule type" value="Genomic_DNA"/>
</dbReference>
<name>A0A1M5UT21_9BACT</name>
<dbReference type="Proteomes" id="UP000184212">
    <property type="component" value="Unassembled WGS sequence"/>
</dbReference>
<gene>
    <name evidence="2" type="ORF">SAMN04488109_4893</name>
</gene>
<keyword evidence="1" id="KW-1133">Transmembrane helix</keyword>
<organism evidence="2 3">
    <name type="scientific">Chryseolinea serpens</name>
    <dbReference type="NCBI Taxonomy" id="947013"/>
    <lineage>
        <taxon>Bacteria</taxon>
        <taxon>Pseudomonadati</taxon>
        <taxon>Bacteroidota</taxon>
        <taxon>Cytophagia</taxon>
        <taxon>Cytophagales</taxon>
        <taxon>Fulvivirgaceae</taxon>
        <taxon>Chryseolinea</taxon>
    </lineage>
</organism>
<evidence type="ECO:0000313" key="2">
    <source>
        <dbReference type="EMBL" id="SHH66085.1"/>
    </source>
</evidence>
<evidence type="ECO:0000313" key="3">
    <source>
        <dbReference type="Proteomes" id="UP000184212"/>
    </source>
</evidence>
<keyword evidence="3" id="KW-1185">Reference proteome</keyword>
<sequence length="268" mass="30520">MPGCSPGRNEHIVISKLMRRYNFPLFLVLFATVSYFPALSQKKEKSPYAVGNLEWSEGSVLTNDGTELKGLLRYDDNDNILSFQDGTSTRAFNSQNIAGFEFTDAVTGKQRIFYTYPAVEMNTDIVRPLFFELLRDFGSFTVLSRLDPLAMDEKVWAKATPLVFATPTGTTVTGSRRFNTQIIISQAETIYFRDSTGVIKPYLQITEKDIAGGGTNRSKMKNKVLDRDVLKTLTAPLYDKVKACRDKYQLRLDRKNDLLEILDCYRRR</sequence>
<reference evidence="2 3" key="1">
    <citation type="submission" date="2016-11" db="EMBL/GenBank/DDBJ databases">
        <authorList>
            <person name="Jaros S."/>
            <person name="Januszkiewicz K."/>
            <person name="Wedrychowicz H."/>
        </authorList>
    </citation>
    <scope>NUCLEOTIDE SEQUENCE [LARGE SCALE GENOMIC DNA]</scope>
    <source>
        <strain evidence="2 3">DSM 24574</strain>
    </source>
</reference>
<protein>
    <submittedName>
        <fullName evidence="2">Uncharacterized protein</fullName>
    </submittedName>
</protein>
<dbReference type="STRING" id="947013.SAMN04488109_4893"/>
<keyword evidence="1" id="KW-0472">Membrane</keyword>